<dbReference type="GO" id="GO:0046452">
    <property type="term" value="P:dihydrofolate metabolic process"/>
    <property type="evidence" value="ECO:0007669"/>
    <property type="project" value="TreeGrafter"/>
</dbReference>
<proteinExistence type="inferred from homology"/>
<dbReference type="InterPro" id="IPR001796">
    <property type="entry name" value="DHFR_dom"/>
</dbReference>
<dbReference type="GO" id="GO:0046654">
    <property type="term" value="P:tetrahydrofolate biosynthetic process"/>
    <property type="evidence" value="ECO:0007669"/>
    <property type="project" value="InterPro"/>
</dbReference>
<dbReference type="PANTHER" id="PTHR48069">
    <property type="entry name" value="DIHYDROFOLATE REDUCTASE"/>
    <property type="match status" value="1"/>
</dbReference>
<organism evidence="10 11">
    <name type="scientific">Vagococcus allomyrinae</name>
    <dbReference type="NCBI Taxonomy" id="2794353"/>
    <lineage>
        <taxon>Bacteria</taxon>
        <taxon>Bacillati</taxon>
        <taxon>Bacillota</taxon>
        <taxon>Bacilli</taxon>
        <taxon>Lactobacillales</taxon>
        <taxon>Enterococcaceae</taxon>
        <taxon>Vagococcus</taxon>
    </lineage>
</organism>
<comment type="function">
    <text evidence="7">Key enzyme in folate metabolism. Catalyzes an essential reaction for de novo glycine and purine synthesis, and for DNA precursor synthesis.</text>
</comment>
<dbReference type="PROSITE" id="PS00075">
    <property type="entry name" value="DHFR_1"/>
    <property type="match status" value="1"/>
</dbReference>
<dbReference type="CDD" id="cd00209">
    <property type="entry name" value="DHFR"/>
    <property type="match status" value="1"/>
</dbReference>
<dbReference type="Gene3D" id="3.40.430.10">
    <property type="entry name" value="Dihydrofolate Reductase, subunit A"/>
    <property type="match status" value="1"/>
</dbReference>
<protein>
    <recommendedName>
        <fullName evidence="3 7">Dihydrofolate reductase</fullName>
        <ecNumber evidence="3 7">1.5.1.3</ecNumber>
    </recommendedName>
</protein>
<evidence type="ECO:0000259" key="9">
    <source>
        <dbReference type="PROSITE" id="PS51330"/>
    </source>
</evidence>
<keyword evidence="11" id="KW-1185">Reference proteome</keyword>
<evidence type="ECO:0000256" key="4">
    <source>
        <dbReference type="ARBA" id="ARBA00022563"/>
    </source>
</evidence>
<dbReference type="PRINTS" id="PR00070">
    <property type="entry name" value="DHFR"/>
</dbReference>
<evidence type="ECO:0000313" key="11">
    <source>
        <dbReference type="Proteomes" id="UP000674938"/>
    </source>
</evidence>
<evidence type="ECO:0000256" key="2">
    <source>
        <dbReference type="ARBA" id="ARBA00009539"/>
    </source>
</evidence>
<evidence type="ECO:0000256" key="5">
    <source>
        <dbReference type="ARBA" id="ARBA00022857"/>
    </source>
</evidence>
<dbReference type="SUPFAM" id="SSF53597">
    <property type="entry name" value="Dihydrofolate reductase-like"/>
    <property type="match status" value="1"/>
</dbReference>
<feature type="domain" description="DHFR" evidence="9">
    <location>
        <begin position="1"/>
        <end position="161"/>
    </location>
</feature>
<name>A0A940P329_9ENTE</name>
<dbReference type="PANTHER" id="PTHR48069:SF3">
    <property type="entry name" value="DIHYDROFOLATE REDUCTASE"/>
    <property type="match status" value="1"/>
</dbReference>
<gene>
    <name evidence="10" type="ORF">I6N95_06235</name>
</gene>
<dbReference type="GO" id="GO:0004146">
    <property type="term" value="F:dihydrofolate reductase activity"/>
    <property type="evidence" value="ECO:0007669"/>
    <property type="project" value="UniProtKB-EC"/>
</dbReference>
<dbReference type="Pfam" id="PF00186">
    <property type="entry name" value="DHFR_1"/>
    <property type="match status" value="1"/>
</dbReference>
<evidence type="ECO:0000256" key="8">
    <source>
        <dbReference type="RuleBase" id="RU004474"/>
    </source>
</evidence>
<evidence type="ECO:0000256" key="3">
    <source>
        <dbReference type="ARBA" id="ARBA00012856"/>
    </source>
</evidence>
<evidence type="ECO:0000256" key="7">
    <source>
        <dbReference type="PIRNR" id="PIRNR000194"/>
    </source>
</evidence>
<dbReference type="InterPro" id="IPR017925">
    <property type="entry name" value="DHFR_CS"/>
</dbReference>
<dbReference type="AlphaFoldDB" id="A0A940P329"/>
<evidence type="ECO:0000256" key="6">
    <source>
        <dbReference type="ARBA" id="ARBA00023002"/>
    </source>
</evidence>
<dbReference type="GO" id="GO:0006730">
    <property type="term" value="P:one-carbon metabolic process"/>
    <property type="evidence" value="ECO:0007669"/>
    <property type="project" value="UniProtKB-KW"/>
</dbReference>
<comment type="pathway">
    <text evidence="1 7">Cofactor biosynthesis; tetrahydrofolate biosynthesis; 5,6,7,8-tetrahydrofolate from 7,8-dihydrofolate: step 1/1.</text>
</comment>
<evidence type="ECO:0000313" key="10">
    <source>
        <dbReference type="EMBL" id="MBP1040594.1"/>
    </source>
</evidence>
<comment type="similarity">
    <text evidence="2 7 8">Belongs to the dihydrofolate reductase family.</text>
</comment>
<dbReference type="InterPro" id="IPR012259">
    <property type="entry name" value="DHFR"/>
</dbReference>
<comment type="catalytic activity">
    <reaction evidence="7">
        <text>(6S)-5,6,7,8-tetrahydrofolate + NADP(+) = 7,8-dihydrofolate + NADPH + H(+)</text>
        <dbReference type="Rhea" id="RHEA:15009"/>
        <dbReference type="ChEBI" id="CHEBI:15378"/>
        <dbReference type="ChEBI" id="CHEBI:57451"/>
        <dbReference type="ChEBI" id="CHEBI:57453"/>
        <dbReference type="ChEBI" id="CHEBI:57783"/>
        <dbReference type="ChEBI" id="CHEBI:58349"/>
        <dbReference type="EC" id="1.5.1.3"/>
    </reaction>
</comment>
<accession>A0A940P329</accession>
<dbReference type="PIRSF" id="PIRSF000194">
    <property type="entry name" value="DHFR"/>
    <property type="match status" value="1"/>
</dbReference>
<evidence type="ECO:0000256" key="1">
    <source>
        <dbReference type="ARBA" id="ARBA00004903"/>
    </source>
</evidence>
<dbReference type="Proteomes" id="UP000674938">
    <property type="component" value="Unassembled WGS sequence"/>
</dbReference>
<sequence length="164" mass="18734">MLAAIWAQDENGLIGKDDKLPWHLPNDLAFFKSTTENNTIVMGRTTFEGMGKRPLPNRRTIVLTSDANYLADGVEVMHSLQEVLTYAESFEGITFITGGAKVYQEFLPNCSVLYRTVIHESFEGDTYFPPVNWEEWTMINISEGLVDDKNVFKHSFETYQRKAN</sequence>
<comment type="caution">
    <text evidence="10">The sequence shown here is derived from an EMBL/GenBank/DDBJ whole genome shotgun (WGS) entry which is preliminary data.</text>
</comment>
<keyword evidence="5 7" id="KW-0521">NADP</keyword>
<keyword evidence="6 7" id="KW-0560">Oxidoreductase</keyword>
<dbReference type="PROSITE" id="PS51330">
    <property type="entry name" value="DHFR_2"/>
    <property type="match status" value="1"/>
</dbReference>
<dbReference type="GO" id="GO:0050661">
    <property type="term" value="F:NADP binding"/>
    <property type="evidence" value="ECO:0007669"/>
    <property type="project" value="InterPro"/>
</dbReference>
<dbReference type="RefSeq" id="WP_209525725.1">
    <property type="nucleotide sequence ID" value="NZ_JAEEGA010000003.1"/>
</dbReference>
<dbReference type="GO" id="GO:0005829">
    <property type="term" value="C:cytosol"/>
    <property type="evidence" value="ECO:0007669"/>
    <property type="project" value="TreeGrafter"/>
</dbReference>
<dbReference type="InterPro" id="IPR024072">
    <property type="entry name" value="DHFR-like_dom_sf"/>
</dbReference>
<dbReference type="EC" id="1.5.1.3" evidence="3 7"/>
<reference evidence="10" key="1">
    <citation type="submission" date="2020-12" db="EMBL/GenBank/DDBJ databases">
        <title>Vagococcus allomyrinae sp. nov. and Enterococcus lavae sp. nov., isolated from the larvae of Allomyrina dichotoma.</title>
        <authorList>
            <person name="Lee S.D."/>
        </authorList>
    </citation>
    <scope>NUCLEOTIDE SEQUENCE</scope>
    <source>
        <strain evidence="10">BWB3-3</strain>
    </source>
</reference>
<dbReference type="GO" id="GO:0046655">
    <property type="term" value="P:folic acid metabolic process"/>
    <property type="evidence" value="ECO:0007669"/>
    <property type="project" value="TreeGrafter"/>
</dbReference>
<dbReference type="EMBL" id="JAEEGA010000003">
    <property type="protein sequence ID" value="MBP1040594.1"/>
    <property type="molecule type" value="Genomic_DNA"/>
</dbReference>
<keyword evidence="4 7" id="KW-0554">One-carbon metabolism</keyword>